<feature type="compositionally biased region" description="Basic residues" evidence="1">
    <location>
        <begin position="81"/>
        <end position="90"/>
    </location>
</feature>
<feature type="compositionally biased region" description="Basic and acidic residues" evidence="1">
    <location>
        <begin position="70"/>
        <end position="80"/>
    </location>
</feature>
<accession>A0A4Y2TYL7</accession>
<name>A0A4Y2TYL7_ARAVE</name>
<evidence type="ECO:0000313" key="2">
    <source>
        <dbReference type="EMBL" id="GBO04814.1"/>
    </source>
</evidence>
<feature type="region of interest" description="Disordered" evidence="1">
    <location>
        <begin position="70"/>
        <end position="90"/>
    </location>
</feature>
<sequence>MADNADLLARLADKKKSIEAGQEEMKKEQEEMKYQFRTGQERMEQEMKEGQEEMKNQIKDEHREIRDVQRKIEGVEDTKFKGKPRKLSSK</sequence>
<feature type="compositionally biased region" description="Low complexity" evidence="1">
    <location>
        <begin position="1"/>
        <end position="10"/>
    </location>
</feature>
<dbReference type="Proteomes" id="UP000499080">
    <property type="component" value="Unassembled WGS sequence"/>
</dbReference>
<organism evidence="2 3">
    <name type="scientific">Araneus ventricosus</name>
    <name type="common">Orbweaver spider</name>
    <name type="synonym">Epeira ventricosa</name>
    <dbReference type="NCBI Taxonomy" id="182803"/>
    <lineage>
        <taxon>Eukaryota</taxon>
        <taxon>Metazoa</taxon>
        <taxon>Ecdysozoa</taxon>
        <taxon>Arthropoda</taxon>
        <taxon>Chelicerata</taxon>
        <taxon>Arachnida</taxon>
        <taxon>Araneae</taxon>
        <taxon>Araneomorphae</taxon>
        <taxon>Entelegynae</taxon>
        <taxon>Araneoidea</taxon>
        <taxon>Araneidae</taxon>
        <taxon>Araneus</taxon>
    </lineage>
</organism>
<keyword evidence="3" id="KW-1185">Reference proteome</keyword>
<comment type="caution">
    <text evidence="2">The sequence shown here is derived from an EMBL/GenBank/DDBJ whole genome shotgun (WGS) entry which is preliminary data.</text>
</comment>
<evidence type="ECO:0000256" key="1">
    <source>
        <dbReference type="SAM" id="MobiDB-lite"/>
    </source>
</evidence>
<feature type="region of interest" description="Disordered" evidence="1">
    <location>
        <begin position="1"/>
        <end position="31"/>
    </location>
</feature>
<dbReference type="EMBL" id="BGPR01031623">
    <property type="protein sequence ID" value="GBO04814.1"/>
    <property type="molecule type" value="Genomic_DNA"/>
</dbReference>
<evidence type="ECO:0000313" key="3">
    <source>
        <dbReference type="Proteomes" id="UP000499080"/>
    </source>
</evidence>
<gene>
    <name evidence="2" type="ORF">AVEN_156838_1</name>
</gene>
<proteinExistence type="predicted"/>
<dbReference type="AlphaFoldDB" id="A0A4Y2TYL7"/>
<reference evidence="2 3" key="1">
    <citation type="journal article" date="2019" name="Sci. Rep.">
        <title>Orb-weaving spider Araneus ventricosus genome elucidates the spidroin gene catalogue.</title>
        <authorList>
            <person name="Kono N."/>
            <person name="Nakamura H."/>
            <person name="Ohtoshi R."/>
            <person name="Moran D.A.P."/>
            <person name="Shinohara A."/>
            <person name="Yoshida Y."/>
            <person name="Fujiwara M."/>
            <person name="Mori M."/>
            <person name="Tomita M."/>
            <person name="Arakawa K."/>
        </authorList>
    </citation>
    <scope>NUCLEOTIDE SEQUENCE [LARGE SCALE GENOMIC DNA]</scope>
</reference>
<feature type="compositionally biased region" description="Basic and acidic residues" evidence="1">
    <location>
        <begin position="11"/>
        <end position="31"/>
    </location>
</feature>
<protein>
    <submittedName>
        <fullName evidence="2">Uncharacterized protein</fullName>
    </submittedName>
</protein>